<reference evidence="6" key="1">
    <citation type="journal article" date="2020" name="mSystems">
        <title>Genome- and Community-Level Interaction Insights into Carbon Utilization and Element Cycling Functions of Hydrothermarchaeota in Hydrothermal Sediment.</title>
        <authorList>
            <person name="Zhou Z."/>
            <person name="Liu Y."/>
            <person name="Xu W."/>
            <person name="Pan J."/>
            <person name="Luo Z.H."/>
            <person name="Li M."/>
        </authorList>
    </citation>
    <scope>NUCLEOTIDE SEQUENCE [LARGE SCALE GENOMIC DNA]</scope>
    <source>
        <strain evidence="6">HyVt-577</strain>
    </source>
</reference>
<dbReference type="PANTHER" id="PTHR43585">
    <property type="entry name" value="FUMIPYRROLE BIOSYNTHESIS PROTEIN C"/>
    <property type="match status" value="1"/>
</dbReference>
<keyword evidence="1" id="KW-0436">Ligase</keyword>
<protein>
    <submittedName>
        <fullName evidence="6">ATP-grasp domain-containing protein</fullName>
    </submittedName>
</protein>
<organism evidence="6">
    <name type="scientific">Caldithrix abyssi</name>
    <dbReference type="NCBI Taxonomy" id="187145"/>
    <lineage>
        <taxon>Bacteria</taxon>
        <taxon>Pseudomonadati</taxon>
        <taxon>Calditrichota</taxon>
        <taxon>Calditrichia</taxon>
        <taxon>Calditrichales</taxon>
        <taxon>Calditrichaceae</taxon>
        <taxon>Caldithrix</taxon>
    </lineage>
</organism>
<sequence>MKVFVTGAGALLGQGIIKSLCLAETKYTIIAADPNPHAVGLYWADKAYLIPMADSEEYLERIWSILKAEKPEVILIGTDVELLIFAENKDFIENNTGSHVIVSPPQVIRIADDKWLTYKFLKENGFPYPQSVLADEADRLVQSCGFPLIVKPRRGARSAGVRTVRNEHELREALQATSEPIIQECVADAHHEYTSGVLTLGTEIRSVVTMRRDLRDGNTYRAYVLPGFEANDMLAEIAKRLRGFGPLNLQFRMDDGQPKVFEINARFSGTTPLRAYAGFNEVDFMIRYVVKGERIPPPKLSPKILLRYLDEIIIEPGSYEHLVYKKQGENLSFTKPGHHLSRGNNDDERI</sequence>
<dbReference type="Proteomes" id="UP000885779">
    <property type="component" value="Unassembled WGS sequence"/>
</dbReference>
<dbReference type="PANTHER" id="PTHR43585:SF2">
    <property type="entry name" value="ATP-GRASP ENZYME FSQD"/>
    <property type="match status" value="1"/>
</dbReference>
<evidence type="ECO:0000256" key="1">
    <source>
        <dbReference type="ARBA" id="ARBA00022598"/>
    </source>
</evidence>
<proteinExistence type="predicted"/>
<dbReference type="NCBIfam" id="NF009402">
    <property type="entry name" value="PRK12767.1-1"/>
    <property type="match status" value="1"/>
</dbReference>
<dbReference type="SUPFAM" id="SSF56059">
    <property type="entry name" value="Glutathione synthetase ATP-binding domain-like"/>
    <property type="match status" value="1"/>
</dbReference>
<dbReference type="Pfam" id="PF21360">
    <property type="entry name" value="PylC-like_N"/>
    <property type="match status" value="1"/>
</dbReference>
<dbReference type="AlphaFoldDB" id="A0A7V4WWW7"/>
<dbReference type="Gene3D" id="3.40.50.20">
    <property type="match status" value="1"/>
</dbReference>
<dbReference type="GO" id="GO:0016874">
    <property type="term" value="F:ligase activity"/>
    <property type="evidence" value="ECO:0007669"/>
    <property type="project" value="UniProtKB-KW"/>
</dbReference>
<evidence type="ECO:0000313" key="6">
    <source>
        <dbReference type="EMBL" id="HGY56926.1"/>
    </source>
</evidence>
<feature type="domain" description="ATP-grasp" evidence="5">
    <location>
        <begin position="118"/>
        <end position="290"/>
    </location>
</feature>
<gene>
    <name evidence="6" type="ORF">ENK44_14555</name>
</gene>
<dbReference type="InterPro" id="IPR013815">
    <property type="entry name" value="ATP_grasp_subdomain_1"/>
</dbReference>
<dbReference type="PROSITE" id="PS50975">
    <property type="entry name" value="ATP_GRASP"/>
    <property type="match status" value="1"/>
</dbReference>
<evidence type="ECO:0000259" key="5">
    <source>
        <dbReference type="PROSITE" id="PS50975"/>
    </source>
</evidence>
<comment type="caution">
    <text evidence="6">The sequence shown here is derived from an EMBL/GenBank/DDBJ whole genome shotgun (WGS) entry which is preliminary data.</text>
</comment>
<evidence type="ECO:0000256" key="2">
    <source>
        <dbReference type="ARBA" id="ARBA00022741"/>
    </source>
</evidence>
<dbReference type="GO" id="GO:0046872">
    <property type="term" value="F:metal ion binding"/>
    <property type="evidence" value="ECO:0007669"/>
    <property type="project" value="InterPro"/>
</dbReference>
<keyword evidence="3 4" id="KW-0067">ATP-binding</keyword>
<dbReference type="InterPro" id="IPR011761">
    <property type="entry name" value="ATP-grasp"/>
</dbReference>
<dbReference type="EMBL" id="DRQG01000140">
    <property type="protein sequence ID" value="HGY56926.1"/>
    <property type="molecule type" value="Genomic_DNA"/>
</dbReference>
<keyword evidence="2 4" id="KW-0547">Nucleotide-binding</keyword>
<name>A0A7V4WWW7_CALAY</name>
<dbReference type="InterPro" id="IPR048764">
    <property type="entry name" value="PylC_N"/>
</dbReference>
<accession>A0A7V4WWW7</accession>
<dbReference type="Gene3D" id="3.30.470.20">
    <property type="entry name" value="ATP-grasp fold, B domain"/>
    <property type="match status" value="1"/>
</dbReference>
<evidence type="ECO:0000256" key="3">
    <source>
        <dbReference type="ARBA" id="ARBA00022840"/>
    </source>
</evidence>
<dbReference type="GO" id="GO:0005524">
    <property type="term" value="F:ATP binding"/>
    <property type="evidence" value="ECO:0007669"/>
    <property type="project" value="UniProtKB-UniRule"/>
</dbReference>
<dbReference type="InterPro" id="IPR052032">
    <property type="entry name" value="ATP-dep_AA_Ligase"/>
</dbReference>
<evidence type="ECO:0000256" key="4">
    <source>
        <dbReference type="PROSITE-ProRule" id="PRU00409"/>
    </source>
</evidence>
<dbReference type="Gene3D" id="3.30.1490.20">
    <property type="entry name" value="ATP-grasp fold, A domain"/>
    <property type="match status" value="1"/>
</dbReference>
<dbReference type="Pfam" id="PF02655">
    <property type="entry name" value="ATP-grasp_3"/>
    <property type="match status" value="1"/>
</dbReference>
<dbReference type="InterPro" id="IPR003806">
    <property type="entry name" value="ATP-grasp_PylC-type"/>
</dbReference>